<dbReference type="InterPro" id="IPR036383">
    <property type="entry name" value="TSP1_rpt_sf"/>
</dbReference>
<dbReference type="EMBL" id="JAODUP010000660">
    <property type="protein sequence ID" value="KAK2145751.1"/>
    <property type="molecule type" value="Genomic_DNA"/>
</dbReference>
<protein>
    <submittedName>
        <fullName evidence="5">Uncharacterized protein</fullName>
    </submittedName>
</protein>
<dbReference type="SUPFAM" id="SSF82895">
    <property type="entry name" value="TSP-1 type 1 repeat"/>
    <property type="match status" value="1"/>
</dbReference>
<evidence type="ECO:0000256" key="1">
    <source>
        <dbReference type="ARBA" id="ARBA00004613"/>
    </source>
</evidence>
<proteinExistence type="predicted"/>
<dbReference type="GO" id="GO:0005576">
    <property type="term" value="C:extracellular region"/>
    <property type="evidence" value="ECO:0007669"/>
    <property type="project" value="UniProtKB-SubCell"/>
</dbReference>
<sequence>MRYVSCRDVEGHVASDFYCSDQPKPASVEVCIMKNCGIWRTGEWSSCSRSCGKGIASRLVACVSLEDLEHQRDKPVHCEISQRPSHEKMCNHGDCIPQKHFDIASISTNRVEHTAHWRVGPWGAVSKHLISMW</sequence>
<evidence type="ECO:0000256" key="2">
    <source>
        <dbReference type="ARBA" id="ARBA00022525"/>
    </source>
</evidence>
<dbReference type="GO" id="GO:0006508">
    <property type="term" value="P:proteolysis"/>
    <property type="evidence" value="ECO:0007669"/>
    <property type="project" value="TreeGrafter"/>
</dbReference>
<dbReference type="GO" id="GO:0031012">
    <property type="term" value="C:extracellular matrix"/>
    <property type="evidence" value="ECO:0007669"/>
    <property type="project" value="TreeGrafter"/>
</dbReference>
<dbReference type="PROSITE" id="PS50092">
    <property type="entry name" value="TSP1"/>
    <property type="match status" value="1"/>
</dbReference>
<dbReference type="PANTHER" id="PTHR13723">
    <property type="entry name" value="ADAMTS A DISINTEGRIN AND METALLOPROTEASE WITH THROMBOSPONDIN MOTIFS PROTEASE"/>
    <property type="match status" value="1"/>
</dbReference>
<dbReference type="GO" id="GO:0004222">
    <property type="term" value="F:metalloendopeptidase activity"/>
    <property type="evidence" value="ECO:0007669"/>
    <property type="project" value="TreeGrafter"/>
</dbReference>
<dbReference type="SMART" id="SM00209">
    <property type="entry name" value="TSP1"/>
    <property type="match status" value="1"/>
</dbReference>
<organism evidence="5 6">
    <name type="scientific">Paralvinella palmiformis</name>
    <dbReference type="NCBI Taxonomy" id="53620"/>
    <lineage>
        <taxon>Eukaryota</taxon>
        <taxon>Metazoa</taxon>
        <taxon>Spiralia</taxon>
        <taxon>Lophotrochozoa</taxon>
        <taxon>Annelida</taxon>
        <taxon>Polychaeta</taxon>
        <taxon>Sedentaria</taxon>
        <taxon>Canalipalpata</taxon>
        <taxon>Terebellida</taxon>
        <taxon>Terebelliformia</taxon>
        <taxon>Alvinellidae</taxon>
        <taxon>Paralvinella</taxon>
    </lineage>
</organism>
<gene>
    <name evidence="5" type="ORF">LSH36_660g05024</name>
</gene>
<dbReference type="InterPro" id="IPR050439">
    <property type="entry name" value="ADAMTS_ADAMTS-like"/>
</dbReference>
<dbReference type="Pfam" id="PF19030">
    <property type="entry name" value="TSP1_ADAMTS"/>
    <property type="match status" value="1"/>
</dbReference>
<name>A0AAD9MVV2_9ANNE</name>
<dbReference type="Proteomes" id="UP001208570">
    <property type="component" value="Unassembled WGS sequence"/>
</dbReference>
<evidence type="ECO:0000313" key="5">
    <source>
        <dbReference type="EMBL" id="KAK2145751.1"/>
    </source>
</evidence>
<keyword evidence="6" id="KW-1185">Reference proteome</keyword>
<dbReference type="FunFam" id="2.20.100.10:FF:000005">
    <property type="entry name" value="ADAM metallopeptidase with thrombospondin type 1 motif 9"/>
    <property type="match status" value="1"/>
</dbReference>
<reference evidence="5" key="1">
    <citation type="journal article" date="2023" name="Mol. Biol. Evol.">
        <title>Third-Generation Sequencing Reveals the Adaptive Role of the Epigenome in Three Deep-Sea Polychaetes.</title>
        <authorList>
            <person name="Perez M."/>
            <person name="Aroh O."/>
            <person name="Sun Y."/>
            <person name="Lan Y."/>
            <person name="Juniper S.K."/>
            <person name="Young C.R."/>
            <person name="Angers B."/>
            <person name="Qian P.Y."/>
        </authorList>
    </citation>
    <scope>NUCLEOTIDE SEQUENCE</scope>
    <source>
        <strain evidence="5">P08H-3</strain>
    </source>
</reference>
<keyword evidence="4" id="KW-0677">Repeat</keyword>
<keyword evidence="3" id="KW-0732">Signal</keyword>
<accession>A0AAD9MVV2</accession>
<dbReference type="AlphaFoldDB" id="A0AAD9MVV2"/>
<evidence type="ECO:0000256" key="3">
    <source>
        <dbReference type="ARBA" id="ARBA00022729"/>
    </source>
</evidence>
<keyword evidence="2" id="KW-0964">Secreted</keyword>
<evidence type="ECO:0000313" key="6">
    <source>
        <dbReference type="Proteomes" id="UP001208570"/>
    </source>
</evidence>
<dbReference type="InterPro" id="IPR000884">
    <property type="entry name" value="TSP1_rpt"/>
</dbReference>
<comment type="subcellular location">
    <subcellularLocation>
        <location evidence="1">Secreted</location>
    </subcellularLocation>
</comment>
<dbReference type="PANTHER" id="PTHR13723:SF165">
    <property type="entry name" value="A DISINTEGRIN AND METALLOPROTEINASE WITH THROMBOSPONDIN MOTIFS 20"/>
    <property type="match status" value="1"/>
</dbReference>
<comment type="caution">
    <text evidence="5">The sequence shown here is derived from an EMBL/GenBank/DDBJ whole genome shotgun (WGS) entry which is preliminary data.</text>
</comment>
<dbReference type="Gene3D" id="2.20.100.10">
    <property type="entry name" value="Thrombospondin type-1 (TSP1) repeat"/>
    <property type="match status" value="1"/>
</dbReference>
<dbReference type="GO" id="GO:0030198">
    <property type="term" value="P:extracellular matrix organization"/>
    <property type="evidence" value="ECO:0007669"/>
    <property type="project" value="TreeGrafter"/>
</dbReference>
<evidence type="ECO:0000256" key="4">
    <source>
        <dbReference type="ARBA" id="ARBA00022737"/>
    </source>
</evidence>